<keyword evidence="2" id="KW-0472">Membrane</keyword>
<comment type="similarity">
    <text evidence="1">Belongs to the histone H2A family.</text>
</comment>
<dbReference type="PANTHER" id="PTHR23430">
    <property type="entry name" value="HISTONE H2A"/>
    <property type="match status" value="1"/>
</dbReference>
<dbReference type="STRING" id="53468.A0A0R3U9Y8"/>
<dbReference type="Gene3D" id="1.10.20.10">
    <property type="entry name" value="Histone, subunit A"/>
    <property type="match status" value="1"/>
</dbReference>
<evidence type="ECO:0000256" key="2">
    <source>
        <dbReference type="SAM" id="Phobius"/>
    </source>
</evidence>
<evidence type="ECO:0000313" key="5">
    <source>
        <dbReference type="WBParaSite" id="MCU_011576-RA"/>
    </source>
</evidence>
<keyword evidence="1" id="KW-0158">Chromosome</keyword>
<dbReference type="GO" id="GO:0030527">
    <property type="term" value="F:structural constituent of chromatin"/>
    <property type="evidence" value="ECO:0007669"/>
    <property type="project" value="InterPro"/>
</dbReference>
<dbReference type="EMBL" id="UXSR01000961">
    <property type="protein sequence ID" value="VDD77734.1"/>
    <property type="molecule type" value="Genomic_DNA"/>
</dbReference>
<feature type="transmembrane region" description="Helical" evidence="2">
    <location>
        <begin position="20"/>
        <end position="41"/>
    </location>
</feature>
<reference evidence="5" key="2">
    <citation type="submission" date="2019-11" db="UniProtKB">
        <authorList>
            <consortium name="WormBaseParasite"/>
        </authorList>
    </citation>
    <scope>IDENTIFICATION</scope>
</reference>
<keyword evidence="2" id="KW-1133">Transmembrane helix</keyword>
<dbReference type="InterPro" id="IPR002119">
    <property type="entry name" value="Histone_H2A"/>
</dbReference>
<keyword evidence="4" id="KW-1185">Reference proteome</keyword>
<dbReference type="PRINTS" id="PR00620">
    <property type="entry name" value="HISTONEH2A"/>
</dbReference>
<dbReference type="AlphaFoldDB" id="A0A0R3U9Y8"/>
<dbReference type="GO" id="GO:0046982">
    <property type="term" value="F:protein heterodimerization activity"/>
    <property type="evidence" value="ECO:0007669"/>
    <property type="project" value="InterPro"/>
</dbReference>
<comment type="subcellular location">
    <subcellularLocation>
        <location evidence="1">Nucleus</location>
    </subcellularLocation>
</comment>
<dbReference type="SUPFAM" id="SSF47113">
    <property type="entry name" value="Histone-fold"/>
    <property type="match status" value="1"/>
</dbReference>
<evidence type="ECO:0000313" key="4">
    <source>
        <dbReference type="Proteomes" id="UP000267029"/>
    </source>
</evidence>
<keyword evidence="1" id="KW-0238">DNA-binding</keyword>
<gene>
    <name evidence="3" type="ORF">MCOS_LOCUS3737</name>
</gene>
<keyword evidence="1" id="KW-0539">Nucleus</keyword>
<organism evidence="5">
    <name type="scientific">Mesocestoides corti</name>
    <name type="common">Flatworm</name>
    <dbReference type="NCBI Taxonomy" id="53468"/>
    <lineage>
        <taxon>Eukaryota</taxon>
        <taxon>Metazoa</taxon>
        <taxon>Spiralia</taxon>
        <taxon>Lophotrochozoa</taxon>
        <taxon>Platyhelminthes</taxon>
        <taxon>Cestoda</taxon>
        <taxon>Eucestoda</taxon>
        <taxon>Cyclophyllidea</taxon>
        <taxon>Mesocestoididae</taxon>
        <taxon>Mesocestoides</taxon>
    </lineage>
</organism>
<reference evidence="3 4" key="1">
    <citation type="submission" date="2018-10" db="EMBL/GenBank/DDBJ databases">
        <authorList>
            <consortium name="Pathogen Informatics"/>
        </authorList>
    </citation>
    <scope>NUCLEOTIDE SEQUENCE [LARGE SCALE GENOMIC DNA]</scope>
</reference>
<dbReference type="InterPro" id="IPR009072">
    <property type="entry name" value="Histone-fold"/>
</dbReference>
<dbReference type="WBParaSite" id="MCU_011576-RA">
    <property type="protein sequence ID" value="MCU_011576-RA"/>
    <property type="gene ID" value="MCU_011576"/>
</dbReference>
<dbReference type="Proteomes" id="UP000267029">
    <property type="component" value="Unassembled WGS sequence"/>
</dbReference>
<name>A0A0R3U9Y8_MESCO</name>
<keyword evidence="1" id="KW-0544">Nucleosome core</keyword>
<comment type="subunit">
    <text evidence="1">The nucleosome is a histone octamer containing two molecules each of H2A, H2B, H3 and H4 assembled in one H3-H4 heterotetramer and two H2A-H2B heterodimers. The octamer wraps approximately 147 bp of DNA.</text>
</comment>
<dbReference type="GO" id="GO:0000786">
    <property type="term" value="C:nucleosome"/>
    <property type="evidence" value="ECO:0007669"/>
    <property type="project" value="UniProtKB-KW"/>
</dbReference>
<dbReference type="SMART" id="SM00414">
    <property type="entry name" value="H2A"/>
    <property type="match status" value="1"/>
</dbReference>
<proteinExistence type="inferred from homology"/>
<keyword evidence="2" id="KW-0812">Transmembrane</keyword>
<sequence>MDNVSRHHDRAVRASPGVPVYLAAVLVYLMSEFLELAGIAAHDVDMTRVLPSRIHLAARNNDLRRLIICNLVIAKTGVLPNIQDALQSTMAPWHKGNE</sequence>
<dbReference type="GO" id="GO:0005634">
    <property type="term" value="C:nucleus"/>
    <property type="evidence" value="ECO:0007669"/>
    <property type="project" value="UniProtKB-SubCell"/>
</dbReference>
<dbReference type="GO" id="GO:0003677">
    <property type="term" value="F:DNA binding"/>
    <property type="evidence" value="ECO:0007669"/>
    <property type="project" value="UniProtKB-KW"/>
</dbReference>
<evidence type="ECO:0000256" key="1">
    <source>
        <dbReference type="RuleBase" id="RU003767"/>
    </source>
</evidence>
<accession>A0A0R3U9Y8</accession>
<evidence type="ECO:0000313" key="3">
    <source>
        <dbReference type="EMBL" id="VDD77734.1"/>
    </source>
</evidence>
<protein>
    <recommendedName>
        <fullName evidence="1">Histone H2A</fullName>
    </recommendedName>
</protein>